<dbReference type="Proteomes" id="UP001501237">
    <property type="component" value="Unassembled WGS sequence"/>
</dbReference>
<reference evidence="2" key="1">
    <citation type="journal article" date="2019" name="Int. J. Syst. Evol. Microbiol.">
        <title>The Global Catalogue of Microorganisms (GCM) 10K type strain sequencing project: providing services to taxonomists for standard genome sequencing and annotation.</title>
        <authorList>
            <consortium name="The Broad Institute Genomics Platform"/>
            <consortium name="The Broad Institute Genome Sequencing Center for Infectious Disease"/>
            <person name="Wu L."/>
            <person name="Ma J."/>
        </authorList>
    </citation>
    <scope>NUCLEOTIDE SEQUENCE [LARGE SCALE GENOMIC DNA]</scope>
    <source>
        <strain evidence="2">JCM 9377</strain>
    </source>
</reference>
<dbReference type="EMBL" id="BAAAUV010000002">
    <property type="protein sequence ID" value="GAA3196064.1"/>
    <property type="molecule type" value="Genomic_DNA"/>
</dbReference>
<gene>
    <name evidence="1" type="ORF">GCM10010468_06460</name>
</gene>
<evidence type="ECO:0000313" key="1">
    <source>
        <dbReference type="EMBL" id="GAA3196064.1"/>
    </source>
</evidence>
<sequence length="111" mass="12836">MNPYDPSAILRDLPETERSFFVAQYRKLWLGALDPEGFEEVWRFLTTWRLHADRYGPPPGEILLPPALSERALGARLRRRRLGGHHRARLRARVARDRRAAAWISSPPPEG</sequence>
<accession>A0ABP6PYP5</accession>
<keyword evidence="2" id="KW-1185">Reference proteome</keyword>
<organism evidence="1 2">
    <name type="scientific">Actinocorallia longicatena</name>
    <dbReference type="NCBI Taxonomy" id="111803"/>
    <lineage>
        <taxon>Bacteria</taxon>
        <taxon>Bacillati</taxon>
        <taxon>Actinomycetota</taxon>
        <taxon>Actinomycetes</taxon>
        <taxon>Streptosporangiales</taxon>
        <taxon>Thermomonosporaceae</taxon>
        <taxon>Actinocorallia</taxon>
    </lineage>
</organism>
<comment type="caution">
    <text evidence="1">The sequence shown here is derived from an EMBL/GenBank/DDBJ whole genome shotgun (WGS) entry which is preliminary data.</text>
</comment>
<evidence type="ECO:0000313" key="2">
    <source>
        <dbReference type="Proteomes" id="UP001501237"/>
    </source>
</evidence>
<proteinExistence type="predicted"/>
<name>A0ABP6PYP5_9ACTN</name>
<protein>
    <submittedName>
        <fullName evidence="1">Uncharacterized protein</fullName>
    </submittedName>
</protein>
<dbReference type="RefSeq" id="WP_344821924.1">
    <property type="nucleotide sequence ID" value="NZ_BAAAUV010000002.1"/>
</dbReference>